<dbReference type="GO" id="GO:0003924">
    <property type="term" value="F:GTPase activity"/>
    <property type="evidence" value="ECO:0007669"/>
    <property type="project" value="InterPro"/>
</dbReference>
<reference evidence="7" key="3">
    <citation type="submission" date="2015-02" db="UniProtKB">
        <authorList>
            <consortium name="EnsemblProtists"/>
        </authorList>
    </citation>
    <scope>IDENTIFICATION</scope>
    <source>
        <strain evidence="7">DAOM BR144</strain>
    </source>
</reference>
<dbReference type="PANTHER" id="PTHR45709:SF2">
    <property type="entry name" value="LARGE SUBUNIT GTPASE 1 HOMOLOG"/>
    <property type="match status" value="1"/>
</dbReference>
<dbReference type="Gene3D" id="3.40.50.300">
    <property type="entry name" value="P-loop containing nucleotide triphosphate hydrolases"/>
    <property type="match status" value="1"/>
</dbReference>
<dbReference type="EMBL" id="GL376634">
    <property type="status" value="NOT_ANNOTATED_CDS"/>
    <property type="molecule type" value="Genomic_DNA"/>
</dbReference>
<keyword evidence="2" id="KW-0547">Nucleotide-binding</keyword>
<dbReference type="PANTHER" id="PTHR45709">
    <property type="entry name" value="LARGE SUBUNIT GTPASE 1 HOMOLOG-RELATED"/>
    <property type="match status" value="1"/>
</dbReference>
<evidence type="ECO:0000256" key="2">
    <source>
        <dbReference type="ARBA" id="ARBA00022741"/>
    </source>
</evidence>
<dbReference type="CDD" id="cd01857">
    <property type="entry name" value="HSR1_MMR1"/>
    <property type="match status" value="1"/>
</dbReference>
<dbReference type="eggNOG" id="KOG1424">
    <property type="taxonomic scope" value="Eukaryota"/>
</dbReference>
<dbReference type="Pfam" id="PF01926">
    <property type="entry name" value="MMR_HSR1"/>
    <property type="match status" value="1"/>
</dbReference>
<feature type="region of interest" description="Disordered" evidence="5">
    <location>
        <begin position="262"/>
        <end position="315"/>
    </location>
</feature>
<dbReference type="InterPro" id="IPR027417">
    <property type="entry name" value="P-loop_NTPase"/>
</dbReference>
<dbReference type="InterPro" id="IPR006073">
    <property type="entry name" value="GTP-bd"/>
</dbReference>
<evidence type="ECO:0000256" key="1">
    <source>
        <dbReference type="ARBA" id="ARBA00022490"/>
    </source>
</evidence>
<protein>
    <recommendedName>
        <fullName evidence="6">G domain-containing protein</fullName>
    </recommendedName>
</protein>
<evidence type="ECO:0000256" key="5">
    <source>
        <dbReference type="SAM" id="MobiDB-lite"/>
    </source>
</evidence>
<accession>K3W9X2</accession>
<evidence type="ECO:0000259" key="6">
    <source>
        <dbReference type="Pfam" id="PF01926"/>
    </source>
</evidence>
<feature type="compositionally biased region" description="Acidic residues" evidence="5">
    <location>
        <begin position="270"/>
        <end position="289"/>
    </location>
</feature>
<evidence type="ECO:0000313" key="7">
    <source>
        <dbReference type="EnsemblProtists" id="PYU1_T001763"/>
    </source>
</evidence>
<evidence type="ECO:0000256" key="4">
    <source>
        <dbReference type="ARBA" id="ARBA00023134"/>
    </source>
</evidence>
<dbReference type="GO" id="GO:0005525">
    <property type="term" value="F:GTP binding"/>
    <property type="evidence" value="ECO:0007669"/>
    <property type="project" value="UniProtKB-KW"/>
</dbReference>
<proteinExistence type="predicted"/>
<feature type="domain" description="G" evidence="6">
    <location>
        <begin position="354"/>
        <end position="414"/>
    </location>
</feature>
<evidence type="ECO:0000313" key="8">
    <source>
        <dbReference type="Proteomes" id="UP000019132"/>
    </source>
</evidence>
<reference evidence="8" key="2">
    <citation type="submission" date="2010-04" db="EMBL/GenBank/DDBJ databases">
        <authorList>
            <person name="Buell R."/>
            <person name="Hamilton J."/>
            <person name="Hostetler J."/>
        </authorList>
    </citation>
    <scope>NUCLEOTIDE SEQUENCE [LARGE SCALE GENOMIC DNA]</scope>
    <source>
        <strain evidence="8">DAOM:BR144</strain>
    </source>
</reference>
<dbReference type="EnsemblProtists" id="PYU1_T001763">
    <property type="protein sequence ID" value="PYU1_T001763"/>
    <property type="gene ID" value="PYU1_G001762"/>
</dbReference>
<feature type="compositionally biased region" description="Low complexity" evidence="5">
    <location>
        <begin position="301"/>
        <end position="312"/>
    </location>
</feature>
<feature type="region of interest" description="Disordered" evidence="5">
    <location>
        <begin position="585"/>
        <end position="634"/>
    </location>
</feature>
<dbReference type="Proteomes" id="UP000019132">
    <property type="component" value="Unassembled WGS sequence"/>
</dbReference>
<dbReference type="STRING" id="431595.K3W9X2"/>
<dbReference type="OMA" id="VNKADMM"/>
<dbReference type="InterPro" id="IPR043358">
    <property type="entry name" value="GNL1-like"/>
</dbReference>
<keyword evidence="3" id="KW-0378">Hydrolase</keyword>
<dbReference type="InParanoid" id="K3W9X2"/>
<sequence>MGRTGQKVKSTGLGGSLLKTQKKTSATVTTDIQSSAGKHVSARDGGDASVALASYLEGSSLDDFLASAVLANREFTAVKESILIMEEDPGAIVIERQKMLAPEMSFTEMKVPRRPHWDATTTPEELNRREKESFMNWRRDIAMLEQSSEDLEVTPFEKNLEVWRQLWHVRERSDIMVQIVDARNPLFYRSKDLDAYAKEGETPRRTLLVINKSDFLDERQRTVWGDHFKSENIDFVFFSAKIAQEEIDELAKQQRILARNEETEAASALAEEDEDEEDAEEAESAEEEAAVPPAEEEKQAEVSSTSPETVTTDDYKSPYPLLSRIELLEYLDSIATEVLTEVGIRVKDKGLIKFGMVGFPNVGKSSVINALLGASTFLHKTQRVAVGATPGKTKHFQTLILSDKIMLCDCPGLVFPSFVNSKAEMYCCGVLPISQLRDHVGPCQLMCYRIPKRVFERTYGMKIPILKAAKETDVVNVYALLEAFARLRGYNTAGKGGPDTSRAARDLLRDYVNGKLRYCHPPPSMEDPTLFDIHHLALQRFPDLAAEEVDVAKEGGDDEPADAEELDESLDFDRAVTEDKRLVVSKRLKKHGKKGRKARDKNPYEDSDMPGGVAGVHINQGGKKRTNPGDKYYK</sequence>
<dbReference type="SUPFAM" id="SSF52540">
    <property type="entry name" value="P-loop containing nucleoside triphosphate hydrolases"/>
    <property type="match status" value="1"/>
</dbReference>
<dbReference type="HOGENOM" id="CLU_011072_8_1_1"/>
<keyword evidence="1" id="KW-0963">Cytoplasm</keyword>
<evidence type="ECO:0000256" key="3">
    <source>
        <dbReference type="ARBA" id="ARBA00022801"/>
    </source>
</evidence>
<reference evidence="8" key="1">
    <citation type="journal article" date="2010" name="Genome Biol.">
        <title>Genome sequence of the necrotrophic plant pathogen Pythium ultimum reveals original pathogenicity mechanisms and effector repertoire.</title>
        <authorList>
            <person name="Levesque C.A."/>
            <person name="Brouwer H."/>
            <person name="Cano L."/>
            <person name="Hamilton J.P."/>
            <person name="Holt C."/>
            <person name="Huitema E."/>
            <person name="Raffaele S."/>
            <person name="Robideau G.P."/>
            <person name="Thines M."/>
            <person name="Win J."/>
            <person name="Zerillo M.M."/>
            <person name="Beakes G.W."/>
            <person name="Boore J.L."/>
            <person name="Busam D."/>
            <person name="Dumas B."/>
            <person name="Ferriera S."/>
            <person name="Fuerstenberg S.I."/>
            <person name="Gachon C.M."/>
            <person name="Gaulin E."/>
            <person name="Govers F."/>
            <person name="Grenville-Briggs L."/>
            <person name="Horner N."/>
            <person name="Hostetler J."/>
            <person name="Jiang R.H."/>
            <person name="Johnson J."/>
            <person name="Krajaejun T."/>
            <person name="Lin H."/>
            <person name="Meijer H.J."/>
            <person name="Moore B."/>
            <person name="Morris P."/>
            <person name="Phuntmart V."/>
            <person name="Puiu D."/>
            <person name="Shetty J."/>
            <person name="Stajich J.E."/>
            <person name="Tripathy S."/>
            <person name="Wawra S."/>
            <person name="van West P."/>
            <person name="Whitty B.R."/>
            <person name="Coutinho P.M."/>
            <person name="Henrissat B."/>
            <person name="Martin F."/>
            <person name="Thomas P.D."/>
            <person name="Tyler B.M."/>
            <person name="De Vries R.P."/>
            <person name="Kamoun S."/>
            <person name="Yandell M."/>
            <person name="Tisserat N."/>
            <person name="Buell C.R."/>
        </authorList>
    </citation>
    <scope>NUCLEOTIDE SEQUENCE</scope>
    <source>
        <strain evidence="8">DAOM:BR144</strain>
    </source>
</reference>
<keyword evidence="8" id="KW-1185">Reference proteome</keyword>
<organism evidence="7 8">
    <name type="scientific">Globisporangium ultimum (strain ATCC 200006 / CBS 805.95 / DAOM BR144)</name>
    <name type="common">Pythium ultimum</name>
    <dbReference type="NCBI Taxonomy" id="431595"/>
    <lineage>
        <taxon>Eukaryota</taxon>
        <taxon>Sar</taxon>
        <taxon>Stramenopiles</taxon>
        <taxon>Oomycota</taxon>
        <taxon>Peronosporomycetes</taxon>
        <taxon>Pythiales</taxon>
        <taxon>Pythiaceae</taxon>
        <taxon>Globisporangium</taxon>
    </lineage>
</organism>
<dbReference type="GO" id="GO:0005829">
    <property type="term" value="C:cytosol"/>
    <property type="evidence" value="ECO:0007669"/>
    <property type="project" value="TreeGrafter"/>
</dbReference>
<feature type="compositionally biased region" description="Basic residues" evidence="5">
    <location>
        <begin position="585"/>
        <end position="599"/>
    </location>
</feature>
<name>K3W9X2_GLOUD</name>
<dbReference type="AlphaFoldDB" id="K3W9X2"/>
<keyword evidence="4" id="KW-0342">GTP-binding</keyword>
<dbReference type="VEuPathDB" id="FungiDB:PYU1_G001762"/>